<name>A0A6A6ZV06_9PLEO</name>
<feature type="region of interest" description="Disordered" evidence="1">
    <location>
        <begin position="1"/>
        <end position="25"/>
    </location>
</feature>
<protein>
    <recommendedName>
        <fullName evidence="4">BZIP domain-containing protein</fullName>
    </recommendedName>
</protein>
<reference evidence="2" key="1">
    <citation type="journal article" date="2020" name="Stud. Mycol.">
        <title>101 Dothideomycetes genomes: a test case for predicting lifestyles and emergence of pathogens.</title>
        <authorList>
            <person name="Haridas S."/>
            <person name="Albert R."/>
            <person name="Binder M."/>
            <person name="Bloem J."/>
            <person name="Labutti K."/>
            <person name="Salamov A."/>
            <person name="Andreopoulos B."/>
            <person name="Baker S."/>
            <person name="Barry K."/>
            <person name="Bills G."/>
            <person name="Bluhm B."/>
            <person name="Cannon C."/>
            <person name="Castanera R."/>
            <person name="Culley D."/>
            <person name="Daum C."/>
            <person name="Ezra D."/>
            <person name="Gonzalez J."/>
            <person name="Henrissat B."/>
            <person name="Kuo A."/>
            <person name="Liang C."/>
            <person name="Lipzen A."/>
            <person name="Lutzoni F."/>
            <person name="Magnuson J."/>
            <person name="Mondo S."/>
            <person name="Nolan M."/>
            <person name="Ohm R."/>
            <person name="Pangilinan J."/>
            <person name="Park H.-J."/>
            <person name="Ramirez L."/>
            <person name="Alfaro M."/>
            <person name="Sun H."/>
            <person name="Tritt A."/>
            <person name="Yoshinaga Y."/>
            <person name="Zwiers L.-H."/>
            <person name="Turgeon B."/>
            <person name="Goodwin S."/>
            <person name="Spatafora J."/>
            <person name="Crous P."/>
            <person name="Grigoriev I."/>
        </authorList>
    </citation>
    <scope>NUCLEOTIDE SEQUENCE</scope>
    <source>
        <strain evidence="2">CBS 113818</strain>
    </source>
</reference>
<dbReference type="OrthoDB" id="2245989at2759"/>
<dbReference type="EMBL" id="MU006230">
    <property type="protein sequence ID" value="KAF2824294.1"/>
    <property type="molecule type" value="Genomic_DNA"/>
</dbReference>
<evidence type="ECO:0000256" key="1">
    <source>
        <dbReference type="SAM" id="MobiDB-lite"/>
    </source>
</evidence>
<sequence length="244" mass="27708">MVRRTNPEDDDWQNVKDAKKRKQIQDRLAQRARRQRLRDAKIGSTSLVHLASRAHATKTCTCDPSTALSTFTTLPDAFDTSTSDISIDPSLDFLALDFPSPDSLTNTSSQPLIRLPSPMPRISTPLSVFAALYLNGTILGLSCSICVSSRSPWPSPSHPVSLHPTELQLRIVHPRWFDRLPFPRMRDSLIRMQGVFDEEELLKDLFTMPSWTIEAGGRGEGASWEPGAWRMEEGWRRKWGWLMY</sequence>
<dbReference type="AlphaFoldDB" id="A0A6A6ZV06"/>
<gene>
    <name evidence="2" type="ORF">CC86DRAFT_457102</name>
</gene>
<dbReference type="PANTHER" id="PTHR38116:SF5">
    <property type="entry name" value="BZIP DOMAIN-CONTAINING PROTEIN"/>
    <property type="match status" value="1"/>
</dbReference>
<evidence type="ECO:0000313" key="2">
    <source>
        <dbReference type="EMBL" id="KAF2824294.1"/>
    </source>
</evidence>
<accession>A0A6A6ZV06</accession>
<dbReference type="InterPro" id="IPR021833">
    <property type="entry name" value="DUF3425"/>
</dbReference>
<organism evidence="2 3">
    <name type="scientific">Ophiobolus disseminans</name>
    <dbReference type="NCBI Taxonomy" id="1469910"/>
    <lineage>
        <taxon>Eukaryota</taxon>
        <taxon>Fungi</taxon>
        <taxon>Dikarya</taxon>
        <taxon>Ascomycota</taxon>
        <taxon>Pezizomycotina</taxon>
        <taxon>Dothideomycetes</taxon>
        <taxon>Pleosporomycetidae</taxon>
        <taxon>Pleosporales</taxon>
        <taxon>Pleosporineae</taxon>
        <taxon>Phaeosphaeriaceae</taxon>
        <taxon>Ophiobolus</taxon>
    </lineage>
</organism>
<evidence type="ECO:0000313" key="3">
    <source>
        <dbReference type="Proteomes" id="UP000799424"/>
    </source>
</evidence>
<dbReference type="Pfam" id="PF11905">
    <property type="entry name" value="DUF3425"/>
    <property type="match status" value="1"/>
</dbReference>
<keyword evidence="3" id="KW-1185">Reference proteome</keyword>
<dbReference type="PANTHER" id="PTHR38116">
    <property type="entry name" value="CHROMOSOME 7, WHOLE GENOME SHOTGUN SEQUENCE"/>
    <property type="match status" value="1"/>
</dbReference>
<dbReference type="Proteomes" id="UP000799424">
    <property type="component" value="Unassembled WGS sequence"/>
</dbReference>
<feature type="compositionally biased region" description="Basic and acidic residues" evidence="1">
    <location>
        <begin position="13"/>
        <end position="25"/>
    </location>
</feature>
<evidence type="ECO:0008006" key="4">
    <source>
        <dbReference type="Google" id="ProtNLM"/>
    </source>
</evidence>
<proteinExistence type="predicted"/>